<gene>
    <name evidence="1" type="ORF">SAMN05421863_100937</name>
</gene>
<dbReference type="AlphaFoldDB" id="A0A1I4MA64"/>
<evidence type="ECO:0000313" key="2">
    <source>
        <dbReference type="Proteomes" id="UP000183287"/>
    </source>
</evidence>
<keyword evidence="2" id="KW-1185">Reference proteome</keyword>
<proteinExistence type="predicted"/>
<dbReference type="EMBL" id="FOUB01000009">
    <property type="protein sequence ID" value="SFM00191.1"/>
    <property type="molecule type" value="Genomic_DNA"/>
</dbReference>
<sequence>MNDNPFVGKWTYRSLLNNPDVNQDFNNLEFGRGAIEINEDPMQILSGVIGGPGWSLALKGSREYGTPMRVRLQGVGIVSGEQ</sequence>
<dbReference type="Proteomes" id="UP000183287">
    <property type="component" value="Unassembled WGS sequence"/>
</dbReference>
<protein>
    <submittedName>
        <fullName evidence="1">Uncharacterized protein</fullName>
    </submittedName>
</protein>
<reference evidence="2" key="1">
    <citation type="submission" date="2016-10" db="EMBL/GenBank/DDBJ databases">
        <authorList>
            <person name="Varghese N."/>
            <person name="Submissions S."/>
        </authorList>
    </citation>
    <scope>NUCLEOTIDE SEQUENCE [LARGE SCALE GENOMIC DNA]</scope>
    <source>
        <strain evidence="2">Nm44</strain>
    </source>
</reference>
<dbReference type="RefSeq" id="WP_218152009.1">
    <property type="nucleotide sequence ID" value="NZ_FOUB01000009.1"/>
</dbReference>
<evidence type="ECO:0000313" key="1">
    <source>
        <dbReference type="EMBL" id="SFM00191.1"/>
    </source>
</evidence>
<name>A0A1I4MA64_9PROT</name>
<organism evidence="1 2">
    <name type="scientific">Nitrosomonas communis</name>
    <dbReference type="NCBI Taxonomy" id="44574"/>
    <lineage>
        <taxon>Bacteria</taxon>
        <taxon>Pseudomonadati</taxon>
        <taxon>Pseudomonadota</taxon>
        <taxon>Betaproteobacteria</taxon>
        <taxon>Nitrosomonadales</taxon>
        <taxon>Nitrosomonadaceae</taxon>
        <taxon>Nitrosomonas</taxon>
    </lineage>
</organism>
<accession>A0A1I4MA64</accession>